<keyword evidence="2" id="KW-0255">Endonuclease</keyword>
<dbReference type="PIRSF" id="PIRSF000887">
    <property type="entry name" value="Pesterase_MJ0037"/>
    <property type="match status" value="1"/>
</dbReference>
<reference evidence="2" key="3">
    <citation type="submission" date="2020-02" db="EMBL/GenBank/DDBJ databases">
        <authorList>
            <person name="Sarangi A.N."/>
            <person name="Ghosh S."/>
            <person name="Mukherjee M."/>
            <person name="Tripathy S."/>
        </authorList>
    </citation>
    <scope>NUCLEOTIDE SEQUENCE</scope>
    <source>
        <strain evidence="2">BDU141951</strain>
    </source>
</reference>
<dbReference type="InterPro" id="IPR029052">
    <property type="entry name" value="Metallo-depent_PP-like"/>
</dbReference>
<organism evidence="2">
    <name type="scientific">Lyngbya confervoides BDU141951</name>
    <dbReference type="NCBI Taxonomy" id="1574623"/>
    <lineage>
        <taxon>Bacteria</taxon>
        <taxon>Bacillati</taxon>
        <taxon>Cyanobacteriota</taxon>
        <taxon>Cyanophyceae</taxon>
        <taxon>Oscillatoriophycideae</taxon>
        <taxon>Oscillatoriales</taxon>
        <taxon>Microcoleaceae</taxon>
        <taxon>Lyngbya</taxon>
    </lineage>
</organism>
<comment type="caution">
    <text evidence="2">The sequence shown here is derived from an EMBL/GenBank/DDBJ whole genome shotgun (WGS) entry which is preliminary data.</text>
</comment>
<dbReference type="EMBL" id="JTHE02000003">
    <property type="protein sequence ID" value="NEV68190.1"/>
    <property type="molecule type" value="Genomic_DNA"/>
</dbReference>
<feature type="domain" description="Calcineurin-like phosphoesterase" evidence="1">
    <location>
        <begin position="27"/>
        <end position="121"/>
    </location>
</feature>
<accession>A0A0C1Y7A9</accession>
<name>A0A0C1Y7A9_9CYAN</name>
<protein>
    <submittedName>
        <fullName evidence="2">Ligase-associated DNA damage response endonuclease PdeM</fullName>
        <ecNumber evidence="2">3.1.-.-</ecNumber>
    </submittedName>
</protein>
<dbReference type="GO" id="GO:0016874">
    <property type="term" value="F:ligase activity"/>
    <property type="evidence" value="ECO:0007669"/>
    <property type="project" value="UniProtKB-KW"/>
</dbReference>
<dbReference type="PANTHER" id="PTHR39323">
    <property type="entry name" value="BLR1149 PROTEIN"/>
    <property type="match status" value="1"/>
</dbReference>
<evidence type="ECO:0000259" key="1">
    <source>
        <dbReference type="Pfam" id="PF00149"/>
    </source>
</evidence>
<dbReference type="InterPro" id="IPR004843">
    <property type="entry name" value="Calcineurin-like_PHP"/>
</dbReference>
<gene>
    <name evidence="2" type="primary">pdeM</name>
    <name evidence="2" type="ORF">QQ91_013830</name>
</gene>
<dbReference type="EC" id="3.1.-.-" evidence="2"/>
<sequence length="216" mass="23913">METVVLNHQTLTLLPEKAVYLPQQAALLVSDVHLGKSETFQHCGIPIPSQVNQATLQRLQQAQSRTQATRLFILGDLFHARSGMVDEVIDAWLKFLATTQFEAHLILGNHDRPLASELSQFSLTCYTEPIDLDDILLSHEPLPNNDTLNVCGHIHPCVQVGGKGDRLRLPCFYWEAALQRLTLPSFGDFTGGHTISLTAETTAYAIADDAIVPFSR</sequence>
<dbReference type="NCBIfam" id="TIGR04123">
    <property type="entry name" value="P_estr_lig_assc"/>
    <property type="match status" value="1"/>
</dbReference>
<dbReference type="Gene3D" id="3.60.21.10">
    <property type="match status" value="1"/>
</dbReference>
<dbReference type="AlphaFoldDB" id="A0A0C1Y7A9"/>
<dbReference type="GO" id="GO:0004519">
    <property type="term" value="F:endonuclease activity"/>
    <property type="evidence" value="ECO:0007669"/>
    <property type="project" value="UniProtKB-KW"/>
</dbReference>
<reference evidence="2" key="1">
    <citation type="submission" date="2014-11" db="EMBL/GenBank/DDBJ databases">
        <authorList>
            <person name="Malar M.C."/>
            <person name="Sen D."/>
            <person name="Tripathy S."/>
        </authorList>
    </citation>
    <scope>NUCLEOTIDE SEQUENCE</scope>
    <source>
        <strain evidence="2">BDU141951</strain>
    </source>
</reference>
<dbReference type="PANTHER" id="PTHR39323:SF1">
    <property type="entry name" value="BLR1149 PROTEIN"/>
    <property type="match status" value="1"/>
</dbReference>
<dbReference type="Pfam" id="PF00149">
    <property type="entry name" value="Metallophos"/>
    <property type="match status" value="1"/>
</dbReference>
<proteinExistence type="predicted"/>
<dbReference type="InterPro" id="IPR026336">
    <property type="entry name" value="PdeM-like"/>
</dbReference>
<evidence type="ECO:0000313" key="2">
    <source>
        <dbReference type="EMBL" id="NEV68190.1"/>
    </source>
</evidence>
<reference evidence="2" key="2">
    <citation type="journal article" date="2015" name="Genome Announc.">
        <title>Draft Genome Sequence of Filamentous Marine Cyanobacterium Lyngbya confervoides Strain BDU141951.</title>
        <authorList>
            <person name="Chandrababunaidu M.M."/>
            <person name="Sen D."/>
            <person name="Tripathy S."/>
        </authorList>
    </citation>
    <scope>NUCLEOTIDE SEQUENCE</scope>
    <source>
        <strain evidence="2">BDU141951</strain>
    </source>
</reference>
<keyword evidence="2" id="KW-0540">Nuclease</keyword>
<keyword evidence="2" id="KW-0436">Ligase</keyword>
<dbReference type="GO" id="GO:0016787">
    <property type="term" value="F:hydrolase activity"/>
    <property type="evidence" value="ECO:0007669"/>
    <property type="project" value="UniProtKB-KW"/>
</dbReference>
<keyword evidence="2" id="KW-0378">Hydrolase</keyword>
<dbReference type="InterPro" id="IPR024173">
    <property type="entry name" value="Pesterase_MJ0037-like"/>
</dbReference>
<dbReference type="SUPFAM" id="SSF56300">
    <property type="entry name" value="Metallo-dependent phosphatases"/>
    <property type="match status" value="1"/>
</dbReference>